<keyword evidence="15" id="KW-1185">Reference proteome</keyword>
<feature type="domain" description="Flagellar motor switch protein FliG N-terminal" evidence="13">
    <location>
        <begin position="5"/>
        <end position="104"/>
    </location>
</feature>
<comment type="similarity">
    <text evidence="3">Belongs to the FliG family.</text>
</comment>
<evidence type="ECO:0000256" key="2">
    <source>
        <dbReference type="ARBA" id="ARBA00004515"/>
    </source>
</evidence>
<evidence type="ECO:0000259" key="13">
    <source>
        <dbReference type="Pfam" id="PF14842"/>
    </source>
</evidence>
<dbReference type="GO" id="GO:0009425">
    <property type="term" value="C:bacterial-type flagellum basal body"/>
    <property type="evidence" value="ECO:0007669"/>
    <property type="project" value="UniProtKB-SubCell"/>
</dbReference>
<evidence type="ECO:0000259" key="11">
    <source>
        <dbReference type="Pfam" id="PF01706"/>
    </source>
</evidence>
<dbReference type="InterPro" id="IPR011002">
    <property type="entry name" value="FliG_a-hlx"/>
</dbReference>
<dbReference type="AlphaFoldDB" id="A0A5E4X1L2"/>
<protein>
    <recommendedName>
        <fullName evidence="4">Flagellar motor switch protein FliG</fullName>
    </recommendedName>
</protein>
<evidence type="ECO:0000256" key="4">
    <source>
        <dbReference type="ARBA" id="ARBA00021870"/>
    </source>
</evidence>
<reference evidence="14 15" key="1">
    <citation type="submission" date="2019-08" db="EMBL/GenBank/DDBJ databases">
        <authorList>
            <person name="Peeters C."/>
        </authorList>
    </citation>
    <scope>NUCLEOTIDE SEQUENCE [LARGE SCALE GENOMIC DNA]</scope>
    <source>
        <strain evidence="14 15">LMG 31116</strain>
    </source>
</reference>
<evidence type="ECO:0000256" key="1">
    <source>
        <dbReference type="ARBA" id="ARBA00004117"/>
    </source>
</evidence>
<comment type="function">
    <text evidence="10">FliG is one of three proteins (FliG, FliN, FliM) that forms the rotor-mounted switch complex (C ring), located at the base of the basal body. This complex interacts with the CheY and CheZ chemotaxis proteins, in addition to contacting components of the motor that determine the direction of flagellar rotation.</text>
</comment>
<dbReference type="RefSeq" id="WP_145864833.1">
    <property type="nucleotide sequence ID" value="NZ_CABPSD010000011.1"/>
</dbReference>
<gene>
    <name evidence="14" type="ORF">PMO31116_03568</name>
</gene>
<keyword evidence="6" id="KW-0145">Chemotaxis</keyword>
<dbReference type="GO" id="GO:0071973">
    <property type="term" value="P:bacterial-type flagellum-dependent cell motility"/>
    <property type="evidence" value="ECO:0007669"/>
    <property type="project" value="InterPro"/>
</dbReference>
<proteinExistence type="inferred from homology"/>
<feature type="domain" description="Flagellar motor switch protein FliG C-terminal" evidence="11">
    <location>
        <begin position="217"/>
        <end position="323"/>
    </location>
</feature>
<dbReference type="InterPro" id="IPR032779">
    <property type="entry name" value="FliG_M"/>
</dbReference>
<feature type="domain" description="Flagellar motor switch protein FliG middle" evidence="12">
    <location>
        <begin position="116"/>
        <end position="186"/>
    </location>
</feature>
<dbReference type="Proteomes" id="UP000368474">
    <property type="component" value="Unassembled WGS sequence"/>
</dbReference>
<dbReference type="Pfam" id="PF01706">
    <property type="entry name" value="FliG_C"/>
    <property type="match status" value="1"/>
</dbReference>
<dbReference type="GO" id="GO:0005886">
    <property type="term" value="C:plasma membrane"/>
    <property type="evidence" value="ECO:0007669"/>
    <property type="project" value="UniProtKB-SubCell"/>
</dbReference>
<keyword evidence="14" id="KW-0282">Flagellum</keyword>
<evidence type="ECO:0000313" key="14">
    <source>
        <dbReference type="EMBL" id="VVE30221.1"/>
    </source>
</evidence>
<dbReference type="InterPro" id="IPR028263">
    <property type="entry name" value="FliG_N"/>
</dbReference>
<evidence type="ECO:0000256" key="3">
    <source>
        <dbReference type="ARBA" id="ARBA00010299"/>
    </source>
</evidence>
<keyword evidence="8" id="KW-0472">Membrane</keyword>
<dbReference type="Pfam" id="PF14842">
    <property type="entry name" value="FliG_N"/>
    <property type="match status" value="1"/>
</dbReference>
<name>A0A5E4X1L2_9BURK</name>
<comment type="subcellular location">
    <subcellularLocation>
        <location evidence="1">Bacterial flagellum basal body</location>
    </subcellularLocation>
    <subcellularLocation>
        <location evidence="2">Cell inner membrane</location>
        <topology evidence="2">Peripheral membrane protein</topology>
        <orientation evidence="2">Cytoplasmic side</orientation>
    </subcellularLocation>
</comment>
<evidence type="ECO:0000256" key="8">
    <source>
        <dbReference type="ARBA" id="ARBA00023136"/>
    </source>
</evidence>
<evidence type="ECO:0000256" key="7">
    <source>
        <dbReference type="ARBA" id="ARBA00022779"/>
    </source>
</evidence>
<dbReference type="SUPFAM" id="SSF48029">
    <property type="entry name" value="FliG"/>
    <property type="match status" value="2"/>
</dbReference>
<dbReference type="GO" id="GO:0006935">
    <property type="term" value="P:chemotaxis"/>
    <property type="evidence" value="ECO:0007669"/>
    <property type="project" value="UniProtKB-KW"/>
</dbReference>
<keyword evidence="14" id="KW-0966">Cell projection</keyword>
<dbReference type="NCBIfam" id="TIGR00207">
    <property type="entry name" value="fliG"/>
    <property type="match status" value="1"/>
</dbReference>
<evidence type="ECO:0000313" key="15">
    <source>
        <dbReference type="Proteomes" id="UP000368474"/>
    </source>
</evidence>
<evidence type="ECO:0000256" key="6">
    <source>
        <dbReference type="ARBA" id="ARBA00022500"/>
    </source>
</evidence>
<keyword evidence="7" id="KW-0283">Flagellar rotation</keyword>
<dbReference type="PRINTS" id="PR00954">
    <property type="entry name" value="FLGMOTORFLIG"/>
</dbReference>
<keyword evidence="5" id="KW-1003">Cell membrane</keyword>
<sequence>MSAAEGLQRSAILLMSLGEDEAAEVFKYLAPREVQKLGAAMASLRQVTRDQIADVLQDFVLEAEQHSALSLDSSEYIRSVLNKALGNDKAAGLIERILQGGDTSGIEGLKWMDSNAVAELIRHEHPQIIATILVHLDRDQASEVLALFTERLRNDVVLRIATLDGIQPAALRELNDVLTKLLSGSENIKRSPMGGVRTAAEILNYLGGVHEESVIEAVRNYDSDLAAKIVEEMFVFENLLDVEDRSIQVLLKEIESESLIIALKGAPAELREKFFKNMSARAAELLREDLESRGPVRVSEVEAEQKKVLQVVRRLADQGAIMIGGRGDDAYV</sequence>
<dbReference type="InterPro" id="IPR000090">
    <property type="entry name" value="Flg_Motor_Flig"/>
</dbReference>
<dbReference type="PIRSF" id="PIRSF003161">
    <property type="entry name" value="FliG"/>
    <property type="match status" value="1"/>
</dbReference>
<organism evidence="14 15">
    <name type="scientific">Pandoraea morbifera</name>
    <dbReference type="NCBI Taxonomy" id="2508300"/>
    <lineage>
        <taxon>Bacteria</taxon>
        <taxon>Pseudomonadati</taxon>
        <taxon>Pseudomonadota</taxon>
        <taxon>Betaproteobacteria</taxon>
        <taxon>Burkholderiales</taxon>
        <taxon>Burkholderiaceae</taxon>
        <taxon>Pandoraea</taxon>
    </lineage>
</organism>
<accession>A0A5E4X1L2</accession>
<dbReference type="FunFam" id="1.10.220.30:FF:000001">
    <property type="entry name" value="Flagellar motor switch protein FliG"/>
    <property type="match status" value="1"/>
</dbReference>
<dbReference type="Pfam" id="PF14841">
    <property type="entry name" value="FliG_M"/>
    <property type="match status" value="1"/>
</dbReference>
<evidence type="ECO:0000256" key="5">
    <source>
        <dbReference type="ARBA" id="ARBA00022475"/>
    </source>
</evidence>
<dbReference type="PANTHER" id="PTHR30534">
    <property type="entry name" value="FLAGELLAR MOTOR SWITCH PROTEIN FLIG"/>
    <property type="match status" value="1"/>
</dbReference>
<evidence type="ECO:0000259" key="12">
    <source>
        <dbReference type="Pfam" id="PF14841"/>
    </source>
</evidence>
<dbReference type="GO" id="GO:0003774">
    <property type="term" value="F:cytoskeletal motor activity"/>
    <property type="evidence" value="ECO:0007669"/>
    <property type="project" value="InterPro"/>
</dbReference>
<evidence type="ECO:0000256" key="9">
    <source>
        <dbReference type="ARBA" id="ARBA00023143"/>
    </source>
</evidence>
<keyword evidence="14" id="KW-0969">Cilium</keyword>
<evidence type="ECO:0000256" key="10">
    <source>
        <dbReference type="ARBA" id="ARBA00025598"/>
    </source>
</evidence>
<dbReference type="InterPro" id="IPR023087">
    <property type="entry name" value="Flg_Motor_Flig_C"/>
</dbReference>
<keyword evidence="9" id="KW-0975">Bacterial flagellum</keyword>
<dbReference type="PANTHER" id="PTHR30534:SF0">
    <property type="entry name" value="FLAGELLAR MOTOR SWITCH PROTEIN FLIG"/>
    <property type="match status" value="1"/>
</dbReference>
<dbReference type="EMBL" id="CABPSD010000011">
    <property type="protein sequence ID" value="VVE30221.1"/>
    <property type="molecule type" value="Genomic_DNA"/>
</dbReference>
<dbReference type="Gene3D" id="1.10.220.30">
    <property type="match status" value="3"/>
</dbReference>